<dbReference type="InterPro" id="IPR028082">
    <property type="entry name" value="Peripla_BP_I"/>
</dbReference>
<dbReference type="PROSITE" id="PS50259">
    <property type="entry name" value="G_PROTEIN_RECEP_F3_4"/>
    <property type="match status" value="1"/>
</dbReference>
<keyword evidence="8" id="KW-0297">G-protein coupled receptor</keyword>
<feature type="transmembrane region" description="Helical" evidence="20">
    <location>
        <begin position="731"/>
        <end position="751"/>
    </location>
</feature>
<sequence>MAGRITQILVLTVVAAMYSVGDMTTPGIPFGEGGTIVTQIVPTSSLEPRYFTTASSQGNYSSTPEYEVNTKTATPSTKKIPLYIAGFYSSGERWDSTGMIVAADLAVDHVNERLDILEEYELDIVWKDSMVCTSADGIWQFYQHLIEEPQKVIVLGPPCSVDAEPVAETSHNGNLVTMSYAASSPRLSNRELYPYFYRTYKTDILFNLPRVWLLNYFDWKRIGSLSENHDVFALTNNDLFELLPENDISVEVTEIFDGQVTPRQIERLKEEDVRISIVGTYENAARELFCQIYRNQLYGKGYVWILPGWYSENWWQKTSPVEGCTEEEIQIAVEESLYISMEVSNVTDNLDNETVAGITANQYKEDIVKKMKNDSYYEEIPITFSGVEPFAYDAVWAIALTLNRTVNELSKNCSCPLSELSCSCRRLEDFMYNDTELGPLIFDEMAKTAFKGVSGSISFADAYDRQGVTKIEQLQARCDEGWLLYNFSCYLFVNEQKVWNDARQHCQTLKYGKPSYLVSILSQEEFEFLQLNQSNEWFIGLKYDSSLDKFTWVDAKQSEVVWVPESFSDDSNDVKNCYVWNIDTGTWKRFDCGTPRPFICKTRTDFEERLILTIPSDGEKVGDPIWYHEFTWPDGVVPLDRTPAVEQGLTGGIYASLAFIASLGIIMALAFLTFNILARKHSFVKLSSPNLNNVIAVGCILIYVSICILGLEVVHRNKNREPQRVFCMLRIWLISVGFVLGFGALFTKTWRVYKVADLTRGARRIEITDSKLFGLIGIFLVIDVIILILWQSLDPLQHSRLDLDIGRFTFLCDCKHLTVWACMLLIYKGVILVFGVFLAWETRNVTIPALNDSKSIGICIYNTTVMSAVGVAMTLAFPDSPGLQYLTTSLAMIFCATFILLVVFVPKIIFVYKHPNADRKISTTLSPSSPATRNSSDSQETETGSGSRVERNVLAKFMRYVTTLNVSDKENSKGSANDDLPPAEVNLNGAYRKPSVAVIEMNGVQAN</sequence>
<keyword evidence="4 20" id="KW-0812">Transmembrane</keyword>
<dbReference type="GO" id="GO:0004965">
    <property type="term" value="F:G protein-coupled GABA receptor activity"/>
    <property type="evidence" value="ECO:0007669"/>
    <property type="project" value="InterPro"/>
</dbReference>
<dbReference type="SUPFAM" id="SSF56436">
    <property type="entry name" value="C-type lectin-like"/>
    <property type="match status" value="1"/>
</dbReference>
<evidence type="ECO:0000256" key="7">
    <source>
        <dbReference type="ARBA" id="ARBA00023018"/>
    </source>
</evidence>
<keyword evidence="15" id="KW-0628">Postsynaptic cell membrane</keyword>
<dbReference type="CDD" id="cd15047">
    <property type="entry name" value="7tmC_GABA-B-like"/>
    <property type="match status" value="1"/>
</dbReference>
<feature type="domain" description="G-protein coupled receptors family 3 profile" evidence="23">
    <location>
        <begin position="721"/>
        <end position="916"/>
    </location>
</feature>
<dbReference type="GO" id="GO:0007214">
    <property type="term" value="P:gamma-aminobutyric acid signaling pathway"/>
    <property type="evidence" value="ECO:0007669"/>
    <property type="project" value="TreeGrafter"/>
</dbReference>
<keyword evidence="25" id="KW-1185">Reference proteome</keyword>
<evidence type="ECO:0000256" key="1">
    <source>
        <dbReference type="ARBA" id="ARBA00008991"/>
    </source>
</evidence>
<organism evidence="24 25">
    <name type="scientific">Holothuria leucospilota</name>
    <name type="common">Black long sea cucumber</name>
    <name type="synonym">Mertensiothuria leucospilota</name>
    <dbReference type="NCBI Taxonomy" id="206669"/>
    <lineage>
        <taxon>Eukaryota</taxon>
        <taxon>Metazoa</taxon>
        <taxon>Echinodermata</taxon>
        <taxon>Eleutherozoa</taxon>
        <taxon>Echinozoa</taxon>
        <taxon>Holothuroidea</taxon>
        <taxon>Aspidochirotacea</taxon>
        <taxon>Aspidochirotida</taxon>
        <taxon>Holothuriidae</taxon>
        <taxon>Holothuria</taxon>
    </lineage>
</organism>
<reference evidence="24" key="1">
    <citation type="submission" date="2021-10" db="EMBL/GenBank/DDBJ databases">
        <title>Tropical sea cucumber genome reveals ecological adaptation and Cuvierian tubules defense mechanism.</title>
        <authorList>
            <person name="Chen T."/>
        </authorList>
    </citation>
    <scope>NUCLEOTIDE SEQUENCE</scope>
    <source>
        <strain evidence="24">Nanhai2018</strain>
        <tissue evidence="24">Muscle</tissue>
    </source>
</reference>
<dbReference type="InterPro" id="IPR002455">
    <property type="entry name" value="GPCR3_GABA-B"/>
</dbReference>
<name>A0A9Q1CGW4_HOLLE</name>
<evidence type="ECO:0000259" key="23">
    <source>
        <dbReference type="PROSITE" id="PS50259"/>
    </source>
</evidence>
<evidence type="ECO:0000256" key="10">
    <source>
        <dbReference type="ARBA" id="ARBA00023136"/>
    </source>
</evidence>
<protein>
    <recommendedName>
        <fullName evidence="17">Gamma-aminobutyric acid type B receptor subunit 2</fullName>
    </recommendedName>
    <alternativeName>
        <fullName evidence="18">G-protein coupled receptor 51</fullName>
    </alternativeName>
</protein>
<evidence type="ECO:0000256" key="6">
    <source>
        <dbReference type="ARBA" id="ARBA00022989"/>
    </source>
</evidence>
<feature type="region of interest" description="Disordered" evidence="19">
    <location>
        <begin position="922"/>
        <end position="947"/>
    </location>
</feature>
<evidence type="ECO:0000256" key="12">
    <source>
        <dbReference type="ARBA" id="ARBA00023170"/>
    </source>
</evidence>
<keyword evidence="12 24" id="KW-0675">Receptor</keyword>
<dbReference type="OrthoDB" id="2150267at2759"/>
<evidence type="ECO:0000256" key="14">
    <source>
        <dbReference type="ARBA" id="ARBA00023224"/>
    </source>
</evidence>
<keyword evidence="14" id="KW-0807">Transducer</keyword>
<dbReference type="PRINTS" id="PR01176">
    <property type="entry name" value="GABABRECEPTR"/>
</dbReference>
<dbReference type="GO" id="GO:0038039">
    <property type="term" value="C:G protein-coupled receptor heterodimeric complex"/>
    <property type="evidence" value="ECO:0007669"/>
    <property type="project" value="TreeGrafter"/>
</dbReference>
<dbReference type="InterPro" id="IPR001828">
    <property type="entry name" value="ANF_lig-bd_rcpt"/>
</dbReference>
<keyword evidence="3" id="KW-0597">Phosphoprotein</keyword>
<keyword evidence="9" id="KW-0175">Coiled coil</keyword>
<evidence type="ECO:0000256" key="8">
    <source>
        <dbReference type="ARBA" id="ARBA00023040"/>
    </source>
</evidence>
<dbReference type="PROSITE" id="PS00615">
    <property type="entry name" value="C_TYPE_LECTIN_1"/>
    <property type="match status" value="1"/>
</dbReference>
<dbReference type="GO" id="GO:0045211">
    <property type="term" value="C:postsynaptic membrane"/>
    <property type="evidence" value="ECO:0007669"/>
    <property type="project" value="UniProtKB-SubCell"/>
</dbReference>
<dbReference type="Gene3D" id="3.40.50.2300">
    <property type="match status" value="2"/>
</dbReference>
<keyword evidence="5 21" id="KW-0732">Signal</keyword>
<evidence type="ECO:0000256" key="19">
    <source>
        <dbReference type="SAM" id="MobiDB-lite"/>
    </source>
</evidence>
<evidence type="ECO:0000256" key="17">
    <source>
        <dbReference type="ARBA" id="ARBA00073785"/>
    </source>
</evidence>
<feature type="transmembrane region" description="Helical" evidence="20">
    <location>
        <begin position="817"/>
        <end position="840"/>
    </location>
</feature>
<accession>A0A9Q1CGW4</accession>
<evidence type="ECO:0000256" key="18">
    <source>
        <dbReference type="ARBA" id="ARBA00083903"/>
    </source>
</evidence>
<feature type="transmembrane region" description="Helical" evidence="20">
    <location>
        <begin position="690"/>
        <end position="711"/>
    </location>
</feature>
<feature type="chain" id="PRO_5040464766" description="Gamma-aminobutyric acid type B receptor subunit 2" evidence="21">
    <location>
        <begin position="22"/>
        <end position="1007"/>
    </location>
</feature>
<keyword evidence="10 20" id="KW-0472">Membrane</keyword>
<comment type="subcellular location">
    <subcellularLocation>
        <location evidence="16">Postsynaptic cell membrane</location>
        <topology evidence="16">Multi-pass membrane protein</topology>
    </subcellularLocation>
</comment>
<feature type="domain" description="C-type lectin" evidence="22">
    <location>
        <begin position="485"/>
        <end position="601"/>
    </location>
</feature>
<keyword evidence="6 20" id="KW-1133">Transmembrane helix</keyword>
<feature type="transmembrane region" description="Helical" evidence="20">
    <location>
        <begin position="890"/>
        <end position="912"/>
    </location>
</feature>
<gene>
    <name evidence="24" type="ORF">HOLleu_07282</name>
</gene>
<dbReference type="SUPFAM" id="SSF53822">
    <property type="entry name" value="Periplasmic binding protein-like I"/>
    <property type="match status" value="1"/>
</dbReference>
<dbReference type="InterPro" id="IPR000337">
    <property type="entry name" value="GPCR_3"/>
</dbReference>
<keyword evidence="13" id="KW-0325">Glycoprotein</keyword>
<dbReference type="PANTHER" id="PTHR10519:SF20">
    <property type="entry name" value="G-PROTEIN COUPLED RECEPTOR 156-RELATED"/>
    <property type="match status" value="1"/>
</dbReference>
<dbReference type="Gene3D" id="3.10.100.10">
    <property type="entry name" value="Mannose-Binding Protein A, subunit A"/>
    <property type="match status" value="1"/>
</dbReference>
<evidence type="ECO:0000313" key="25">
    <source>
        <dbReference type="Proteomes" id="UP001152320"/>
    </source>
</evidence>
<comment type="caution">
    <text evidence="24">The sequence shown here is derived from an EMBL/GenBank/DDBJ whole genome shotgun (WGS) entry which is preliminary data.</text>
</comment>
<comment type="similarity">
    <text evidence="1">Belongs to the G-protein coupled receptor 3 family. GABA-B receptor subfamily.</text>
</comment>
<evidence type="ECO:0000256" key="11">
    <source>
        <dbReference type="ARBA" id="ARBA00023157"/>
    </source>
</evidence>
<dbReference type="Pfam" id="PF01094">
    <property type="entry name" value="ANF_receptor"/>
    <property type="match status" value="1"/>
</dbReference>
<evidence type="ECO:0000256" key="2">
    <source>
        <dbReference type="ARBA" id="ARBA00022475"/>
    </source>
</evidence>
<dbReference type="PANTHER" id="PTHR10519">
    <property type="entry name" value="GABA-B RECEPTOR"/>
    <property type="match status" value="1"/>
</dbReference>
<feature type="compositionally biased region" description="Polar residues" evidence="19">
    <location>
        <begin position="922"/>
        <end position="946"/>
    </location>
</feature>
<feature type="transmembrane region" description="Helical" evidence="20">
    <location>
        <begin position="653"/>
        <end position="678"/>
    </location>
</feature>
<keyword evidence="11" id="KW-1015">Disulfide bond</keyword>
<feature type="transmembrane region" description="Helical" evidence="20">
    <location>
        <begin position="772"/>
        <end position="793"/>
    </location>
</feature>
<evidence type="ECO:0000256" key="5">
    <source>
        <dbReference type="ARBA" id="ARBA00022729"/>
    </source>
</evidence>
<evidence type="ECO:0000256" key="15">
    <source>
        <dbReference type="ARBA" id="ARBA00023257"/>
    </source>
</evidence>
<feature type="signal peptide" evidence="21">
    <location>
        <begin position="1"/>
        <end position="21"/>
    </location>
</feature>
<dbReference type="SMART" id="SM00034">
    <property type="entry name" value="CLECT"/>
    <property type="match status" value="1"/>
</dbReference>
<dbReference type="EMBL" id="JAIZAY010000003">
    <property type="protein sequence ID" value="KAJ8044513.1"/>
    <property type="molecule type" value="Genomic_DNA"/>
</dbReference>
<evidence type="ECO:0000256" key="21">
    <source>
        <dbReference type="SAM" id="SignalP"/>
    </source>
</evidence>
<dbReference type="InterPro" id="IPR018378">
    <property type="entry name" value="C-type_lectin_CS"/>
</dbReference>
<dbReference type="FunFam" id="3.40.50.2300:FF:000072">
    <property type="entry name" value="Gamma-aminobutyric acid type B receptor subunit 2"/>
    <property type="match status" value="1"/>
</dbReference>
<dbReference type="Pfam" id="PF00003">
    <property type="entry name" value="7tm_3"/>
    <property type="match status" value="1"/>
</dbReference>
<proteinExistence type="inferred from homology"/>
<evidence type="ECO:0000256" key="16">
    <source>
        <dbReference type="ARBA" id="ARBA00034104"/>
    </source>
</evidence>
<dbReference type="CDD" id="cd06366">
    <property type="entry name" value="PBP1_GABAb_receptor"/>
    <property type="match status" value="1"/>
</dbReference>
<dbReference type="Pfam" id="PF00059">
    <property type="entry name" value="Lectin_C"/>
    <property type="match status" value="1"/>
</dbReference>
<dbReference type="InterPro" id="IPR017978">
    <property type="entry name" value="GPCR_3_C"/>
</dbReference>
<dbReference type="PRINTS" id="PR01177">
    <property type="entry name" value="GABAB1RECPTR"/>
</dbReference>
<dbReference type="InterPro" id="IPR016187">
    <property type="entry name" value="CTDL_fold"/>
</dbReference>
<dbReference type="PRINTS" id="PR00248">
    <property type="entry name" value="GPCRMGR"/>
</dbReference>
<dbReference type="InterPro" id="IPR001304">
    <property type="entry name" value="C-type_lectin-like"/>
</dbReference>
<dbReference type="Proteomes" id="UP001152320">
    <property type="component" value="Chromosome 3"/>
</dbReference>
<feature type="transmembrane region" description="Helical" evidence="20">
    <location>
        <begin position="860"/>
        <end position="878"/>
    </location>
</feature>
<keyword evidence="2" id="KW-1003">Cell membrane</keyword>
<evidence type="ECO:0000313" key="24">
    <source>
        <dbReference type="EMBL" id="KAJ8044513.1"/>
    </source>
</evidence>
<evidence type="ECO:0000256" key="4">
    <source>
        <dbReference type="ARBA" id="ARBA00022692"/>
    </source>
</evidence>
<dbReference type="CDD" id="cd00037">
    <property type="entry name" value="CLECT"/>
    <property type="match status" value="1"/>
</dbReference>
<keyword evidence="7" id="KW-0770">Synapse</keyword>
<evidence type="ECO:0000256" key="9">
    <source>
        <dbReference type="ARBA" id="ARBA00023054"/>
    </source>
</evidence>
<evidence type="ECO:0000256" key="20">
    <source>
        <dbReference type="SAM" id="Phobius"/>
    </source>
</evidence>
<evidence type="ECO:0000256" key="13">
    <source>
        <dbReference type="ARBA" id="ARBA00023180"/>
    </source>
</evidence>
<evidence type="ECO:0000256" key="3">
    <source>
        <dbReference type="ARBA" id="ARBA00022553"/>
    </source>
</evidence>
<dbReference type="AlphaFoldDB" id="A0A9Q1CGW4"/>
<dbReference type="InterPro" id="IPR016186">
    <property type="entry name" value="C-type_lectin-like/link_sf"/>
</dbReference>
<dbReference type="PROSITE" id="PS50041">
    <property type="entry name" value="C_TYPE_LECTIN_2"/>
    <property type="match status" value="1"/>
</dbReference>
<dbReference type="FunFam" id="3.40.50.2300:FF:000063">
    <property type="entry name" value="Gamma-aminobutyric acid type B receptor subunit"/>
    <property type="match status" value="1"/>
</dbReference>
<evidence type="ECO:0000259" key="22">
    <source>
        <dbReference type="PROSITE" id="PS50041"/>
    </source>
</evidence>